<organism evidence="3 4">
    <name type="scientific">Acinetobacter halotolerans</name>
    <dbReference type="NCBI Taxonomy" id="1752076"/>
    <lineage>
        <taxon>Bacteria</taxon>
        <taxon>Pseudomonadati</taxon>
        <taxon>Pseudomonadota</taxon>
        <taxon>Gammaproteobacteria</taxon>
        <taxon>Moraxellales</taxon>
        <taxon>Moraxellaceae</taxon>
        <taxon>Acinetobacter</taxon>
    </lineage>
</organism>
<dbReference type="Pfam" id="PF13649">
    <property type="entry name" value="Methyltransf_25"/>
    <property type="match status" value="1"/>
</dbReference>
<evidence type="ECO:0000313" key="4">
    <source>
        <dbReference type="Proteomes" id="UP000292110"/>
    </source>
</evidence>
<dbReference type="RefSeq" id="WP_130161479.1">
    <property type="nucleotide sequence ID" value="NZ_SGIM01000003.1"/>
</dbReference>
<feature type="domain" description="Methyltransferase" evidence="2">
    <location>
        <begin position="46"/>
        <end position="143"/>
    </location>
</feature>
<name>A0A4Q6XL88_9GAMM</name>
<sequence length="234" mass="26656">MAKDFNSPKVVEEYDQHIRKLIPGYEIIHQQVDAILQSTLPPHAHILIVGCGTGYELEYLLKRHPSWEFTAVDPSLSMLEKAQKLVADLGRSAQVRFVHGETSVLPDHAYFDAALSILVAHFIADENKPTFFSEIYDHLKEDGILLTYDLMTCTDPQQLQALRYVCLAQGLTEVQCQKMLERMAQEFFTLSFADYQQLLHGTGFTDVHSYSQILMYQGLIAQKKRRQTFSAQAS</sequence>
<protein>
    <submittedName>
        <fullName evidence="3">Class I SAM-dependent methyltransferase</fullName>
    </submittedName>
</protein>
<evidence type="ECO:0000313" key="3">
    <source>
        <dbReference type="EMBL" id="RZF54607.1"/>
    </source>
</evidence>
<keyword evidence="1 3" id="KW-0808">Transferase</keyword>
<evidence type="ECO:0000259" key="2">
    <source>
        <dbReference type="Pfam" id="PF13649"/>
    </source>
</evidence>
<evidence type="ECO:0000256" key="1">
    <source>
        <dbReference type="ARBA" id="ARBA00022679"/>
    </source>
</evidence>
<keyword evidence="3" id="KW-0489">Methyltransferase</keyword>
<dbReference type="InterPro" id="IPR041698">
    <property type="entry name" value="Methyltransf_25"/>
</dbReference>
<proteinExistence type="predicted"/>
<dbReference type="Gene3D" id="3.40.50.150">
    <property type="entry name" value="Vaccinia Virus protein VP39"/>
    <property type="match status" value="1"/>
</dbReference>
<dbReference type="InterPro" id="IPR029063">
    <property type="entry name" value="SAM-dependent_MTases_sf"/>
</dbReference>
<dbReference type="GO" id="GO:0008168">
    <property type="term" value="F:methyltransferase activity"/>
    <property type="evidence" value="ECO:0007669"/>
    <property type="project" value="UniProtKB-KW"/>
</dbReference>
<keyword evidence="4" id="KW-1185">Reference proteome</keyword>
<gene>
    <name evidence="3" type="ORF">EXE30_05115</name>
</gene>
<dbReference type="Proteomes" id="UP000292110">
    <property type="component" value="Unassembled WGS sequence"/>
</dbReference>
<dbReference type="AlphaFoldDB" id="A0A4Q6XL88"/>
<dbReference type="PANTHER" id="PTHR43861">
    <property type="entry name" value="TRANS-ACONITATE 2-METHYLTRANSFERASE-RELATED"/>
    <property type="match status" value="1"/>
</dbReference>
<reference evidence="3 4" key="1">
    <citation type="submission" date="2019-02" db="EMBL/GenBank/DDBJ databases">
        <title>The draft genome of Acinetobacter halotolerans strain JCM 31009.</title>
        <authorList>
            <person name="Qin J."/>
            <person name="Feng Y."/>
            <person name="Nemec A."/>
            <person name="Zong Z."/>
        </authorList>
    </citation>
    <scope>NUCLEOTIDE SEQUENCE [LARGE SCALE GENOMIC DNA]</scope>
    <source>
        <strain evidence="3 4">JCM 31009</strain>
    </source>
</reference>
<dbReference type="SUPFAM" id="SSF53335">
    <property type="entry name" value="S-adenosyl-L-methionine-dependent methyltransferases"/>
    <property type="match status" value="1"/>
</dbReference>
<dbReference type="GO" id="GO:0032259">
    <property type="term" value="P:methylation"/>
    <property type="evidence" value="ECO:0007669"/>
    <property type="project" value="UniProtKB-KW"/>
</dbReference>
<dbReference type="EMBL" id="SGIM01000003">
    <property type="protein sequence ID" value="RZF54607.1"/>
    <property type="molecule type" value="Genomic_DNA"/>
</dbReference>
<dbReference type="CDD" id="cd02440">
    <property type="entry name" value="AdoMet_MTases"/>
    <property type="match status" value="1"/>
</dbReference>
<accession>A0A4Q6XL88</accession>
<comment type="caution">
    <text evidence="3">The sequence shown here is derived from an EMBL/GenBank/DDBJ whole genome shotgun (WGS) entry which is preliminary data.</text>
</comment>